<comment type="caution">
    <text evidence="1">The sequence shown here is derived from an EMBL/GenBank/DDBJ whole genome shotgun (WGS) entry which is preliminary data.</text>
</comment>
<sequence length="171" mass="17839">METRGQVGGILMDAAIAFPIGAELRLFCIAVPVVDVRDRAGYREPAIVRGIQGVELGEGNAGDQLMLMVEQLERAGQVYIQTVLPGRVRLESCRLERGSRSAGLVQRAADIGHHGVIVVAGVAVFRLAVPAVAELVLQRGEDTVAGVVVVGPARGAVGRALEAGTLAIAVK</sequence>
<evidence type="ECO:0000313" key="1">
    <source>
        <dbReference type="EMBL" id="TBU97209.1"/>
    </source>
</evidence>
<proteinExistence type="predicted"/>
<dbReference type="AlphaFoldDB" id="A0A4Q9R977"/>
<gene>
    <name evidence="1" type="ORF">DNJ96_09010</name>
</gene>
<reference evidence="1 2" key="1">
    <citation type="submission" date="2018-06" db="EMBL/GenBank/DDBJ databases">
        <title>Three novel Pseudomonas species isolated from symptomatic oak.</title>
        <authorList>
            <person name="Bueno-Gonzalez V."/>
            <person name="Brady C."/>
        </authorList>
    </citation>
    <scope>NUCLEOTIDE SEQUENCE [LARGE SCALE GENOMIC DNA]</scope>
    <source>
        <strain evidence="1 2">P17C</strain>
    </source>
</reference>
<keyword evidence="2" id="KW-1185">Reference proteome</keyword>
<dbReference type="EMBL" id="QJUP01000010">
    <property type="protein sequence ID" value="TBU97209.1"/>
    <property type="molecule type" value="Genomic_DNA"/>
</dbReference>
<accession>A0A4Q9R977</accession>
<dbReference type="Proteomes" id="UP000292639">
    <property type="component" value="Unassembled WGS sequence"/>
</dbReference>
<evidence type="ECO:0000313" key="2">
    <source>
        <dbReference type="Proteomes" id="UP000292639"/>
    </source>
</evidence>
<name>A0A4Q9R977_9GAMM</name>
<protein>
    <submittedName>
        <fullName evidence="1">Uncharacterized protein</fullName>
    </submittedName>
</protein>
<organism evidence="1 2">
    <name type="scientific">Stutzerimonas kirkiae</name>
    <dbReference type="NCBI Taxonomy" id="2211392"/>
    <lineage>
        <taxon>Bacteria</taxon>
        <taxon>Pseudomonadati</taxon>
        <taxon>Pseudomonadota</taxon>
        <taxon>Gammaproteobacteria</taxon>
        <taxon>Pseudomonadales</taxon>
        <taxon>Pseudomonadaceae</taxon>
        <taxon>Stutzerimonas</taxon>
    </lineage>
</organism>